<dbReference type="HOGENOM" id="CLU_316577_0_0_9"/>
<dbReference type="SMART" id="SM00471">
    <property type="entry name" value="HDc"/>
    <property type="match status" value="1"/>
</dbReference>
<dbReference type="Gene3D" id="1.10.3210.10">
    <property type="entry name" value="Hypothetical protein af1432"/>
    <property type="match status" value="1"/>
</dbReference>
<protein>
    <submittedName>
        <fullName evidence="2">Metal-dependent phosphohydrolase HD region</fullName>
    </submittedName>
</protein>
<dbReference type="AlphaFoldDB" id="G2PT72"/>
<dbReference type="SUPFAM" id="SSF109604">
    <property type="entry name" value="HD-domain/PDEase-like"/>
    <property type="match status" value="1"/>
</dbReference>
<gene>
    <name evidence="2" type="ORF">Calla_1629</name>
</gene>
<reference evidence="2 3" key="1">
    <citation type="submission" date="2011-08" db="EMBL/GenBank/DDBJ databases">
        <title>Complete sequence of Caldicellulosiruptor lactoaceticus 6A.</title>
        <authorList>
            <consortium name="US DOE Joint Genome Institute"/>
            <person name="Lucas S."/>
            <person name="Han J."/>
            <person name="Lapidus A."/>
            <person name="Cheng J.-F."/>
            <person name="Goodwin L."/>
            <person name="Pitluck S."/>
            <person name="Peters L."/>
            <person name="Davenport K."/>
            <person name="Detter J.C."/>
            <person name="Han C."/>
            <person name="Tapia R."/>
            <person name="Land M."/>
            <person name="Hauser L."/>
            <person name="Kyrpides N."/>
            <person name="Ivanova N."/>
            <person name="Ovchinnikova G."/>
            <person name="Pagani I."/>
            <person name="Blumer-Schuette S.E."/>
            <person name="Kelly R.M."/>
            <person name="Woyke T."/>
        </authorList>
    </citation>
    <scope>NUCLEOTIDE SEQUENCE [LARGE SCALE GENOMIC DNA]</scope>
    <source>
        <strain evidence="2 3">6A</strain>
    </source>
</reference>
<sequence>MNKKIKLVSKIYKDIIEYFYKEGYYKSLAKSEEGNEQTFIEHSLKTLKYALCLFDYICELNKDLDTEENLKLLVIGALFHDINKAKNIPSEVDMTIEQLQYELSNIGYTDPYYARFVKAASIHKTREKQAATFRIKSEHSELVDIIRWADAMASVSSAEKVYEKLSKIVVDIAISYGLPKPLINLLKFNEIRLVITNYLIKAIIKLLKEQGQRIFAILPDGIIYEGSFKITMENADTILTFLKSSFEDGKVIQKIREKCFDSNKFRFTYQNFLHILDEERHIDMFRKIAEENKDRIYAKISSKYSELDLFKKAPDEIFITVSSHLFIAQQVIDTILDSKKSSKKVENRCSVVEFLMEEKLLSNQEVETVEKTIKQIEFPTGGQTDNEIVFFMYVADIVRKKIDNLFSFLDNFWNNFKATYSKLVNSNPDLANQKRLIEDDLKLYIVEDFLALSQNIFNNLNAKNKLHEVCPRCGRRVLPGTAFDKGGIIEWKYSFRLKPLSLTLKENGRLRHELNEKLLPRLCRICYIESILKNIEDISDTDYKFILYTPVDVFFNDQIIKFEEDLLSDFEFTRTTKKGDSFSYSIFNSILLDRVTPKILLQKVAELTKQVLDADEKLISSAEFNKFEVRTRKKDNLENHLRLIAAALITAVYTDLKVIVTDKSVILPSELPNKLKLDIKHPLLKKALPTSSNTYYSFEDAKNVLKMICSYYALTDITLLSVDEKDVISFIQKSTMYPLGVFGNIRFATQEERKRFKSWLSNPNIEYAVDTAISTIIEFMKGGEMMSIVQRLAETQLKFWNPSLSSSSYYFVLPFRKAVSVLKNCNVSNVEDLKAIIAGEINSLVERSENSQKVLAVKNKETLSAIEEYVSIIVDEIFQKEASAQIGKLSMLENYYSNALEYMIEKIKNENIKKAQERLKA</sequence>
<accession>G2PT72</accession>
<evidence type="ECO:0000259" key="1">
    <source>
        <dbReference type="SMART" id="SM00471"/>
    </source>
</evidence>
<dbReference type="KEGG" id="clc:Calla_1629"/>
<name>G2PT72_9FIRM</name>
<keyword evidence="2" id="KW-0378">Hydrolase</keyword>
<dbReference type="RefSeq" id="WP_014042853.1">
    <property type="nucleotide sequence ID" value="NC_015949.1"/>
</dbReference>
<organism evidence="2 3">
    <name type="scientific">Caldicellulosiruptor acetigenus 6A</name>
    <dbReference type="NCBI Taxonomy" id="632516"/>
    <lineage>
        <taxon>Bacteria</taxon>
        <taxon>Bacillati</taxon>
        <taxon>Bacillota</taxon>
        <taxon>Bacillota incertae sedis</taxon>
        <taxon>Caldicellulosiruptorales</taxon>
        <taxon>Caldicellulosiruptoraceae</taxon>
        <taxon>Caldicellulosiruptor</taxon>
    </lineage>
</organism>
<evidence type="ECO:0000313" key="2">
    <source>
        <dbReference type="EMBL" id="AEM74231.1"/>
    </source>
</evidence>
<dbReference type="Proteomes" id="UP000009257">
    <property type="component" value="Chromosome"/>
</dbReference>
<evidence type="ECO:0000313" key="3">
    <source>
        <dbReference type="Proteomes" id="UP000009257"/>
    </source>
</evidence>
<dbReference type="InterPro" id="IPR003607">
    <property type="entry name" value="HD/PDEase_dom"/>
</dbReference>
<proteinExistence type="predicted"/>
<feature type="domain" description="HD/PDEase" evidence="1">
    <location>
        <begin position="35"/>
        <end position="164"/>
    </location>
</feature>
<dbReference type="EMBL" id="CP003001">
    <property type="protein sequence ID" value="AEM74231.1"/>
    <property type="molecule type" value="Genomic_DNA"/>
</dbReference>
<dbReference type="GO" id="GO:0016787">
    <property type="term" value="F:hydrolase activity"/>
    <property type="evidence" value="ECO:0007669"/>
    <property type="project" value="UniProtKB-KW"/>
</dbReference>